<sequence length="208" mass="23822">MYVAGRAHWKITLDDPKVLRVALYIREIGALTPPTNPEIPLLEPGTDVWPVWARPRSVERPLALSREERGSASIGWVRWWNHLLAVGATAWGELTDPRLNPFTATPELRRLLSHHLADAMEWATATADDPRFWRDLRAPGARLRSLVDGMEQERGRMARPFSLRVTTIPVAGKRVWRLGDDHLLVTHTLLHDDEIMVDWLRSVVRDLM</sequence>
<dbReference type="RefSeq" id="WP_353649540.1">
    <property type="nucleotide sequence ID" value="NZ_CP159218.1"/>
</dbReference>
<dbReference type="AlphaFoldDB" id="A0AAU8DP17"/>
<evidence type="ECO:0000313" key="1">
    <source>
        <dbReference type="EMBL" id="XCG63925.1"/>
    </source>
</evidence>
<dbReference type="EMBL" id="CP159218">
    <property type="protein sequence ID" value="XCG63925.1"/>
    <property type="molecule type" value="Genomic_DNA"/>
</dbReference>
<accession>A0AAU8DP17</accession>
<name>A0AAU8DP17_9ACTN</name>
<evidence type="ECO:0008006" key="2">
    <source>
        <dbReference type="Google" id="ProtNLM"/>
    </source>
</evidence>
<organism evidence="1">
    <name type="scientific">Nakamurella sp. A5-74</name>
    <dbReference type="NCBI Taxonomy" id="3158264"/>
    <lineage>
        <taxon>Bacteria</taxon>
        <taxon>Bacillati</taxon>
        <taxon>Actinomycetota</taxon>
        <taxon>Actinomycetes</taxon>
        <taxon>Nakamurellales</taxon>
        <taxon>Nakamurellaceae</taxon>
        <taxon>Nakamurella</taxon>
    </lineage>
</organism>
<protein>
    <recommendedName>
        <fullName evidence="2">DinB-like domain-containing protein</fullName>
    </recommendedName>
</protein>
<proteinExistence type="predicted"/>
<gene>
    <name evidence="1" type="ORF">ABLG96_00820</name>
</gene>
<reference evidence="1" key="1">
    <citation type="submission" date="2024-05" db="EMBL/GenBank/DDBJ databases">
        <authorList>
            <person name="Cai S.Y."/>
            <person name="Jin L.M."/>
            <person name="Li H.R."/>
        </authorList>
    </citation>
    <scope>NUCLEOTIDE SEQUENCE</scope>
    <source>
        <strain evidence="1">A5-74</strain>
    </source>
</reference>